<accession>A0ABQ8SPB6</accession>
<keyword evidence="3" id="KW-1185">Reference proteome</keyword>
<name>A0ABQ8SPB6_PERAM</name>
<feature type="compositionally biased region" description="Basic and acidic residues" evidence="1">
    <location>
        <begin position="221"/>
        <end position="231"/>
    </location>
</feature>
<proteinExistence type="predicted"/>
<evidence type="ECO:0000313" key="2">
    <source>
        <dbReference type="EMBL" id="KAJ4435848.1"/>
    </source>
</evidence>
<dbReference type="Gene3D" id="3.30.420.10">
    <property type="entry name" value="Ribonuclease H-like superfamily/Ribonuclease H"/>
    <property type="match status" value="1"/>
</dbReference>
<gene>
    <name evidence="2" type="ORF">ANN_18467</name>
</gene>
<evidence type="ECO:0000256" key="1">
    <source>
        <dbReference type="SAM" id="MobiDB-lite"/>
    </source>
</evidence>
<comment type="caution">
    <text evidence="2">The sequence shown here is derived from an EMBL/GenBank/DDBJ whole genome shotgun (WGS) entry which is preliminary data.</text>
</comment>
<dbReference type="EMBL" id="JAJSOF020000023">
    <property type="protein sequence ID" value="KAJ4435848.1"/>
    <property type="molecule type" value="Genomic_DNA"/>
</dbReference>
<evidence type="ECO:0000313" key="3">
    <source>
        <dbReference type="Proteomes" id="UP001148838"/>
    </source>
</evidence>
<feature type="region of interest" description="Disordered" evidence="1">
    <location>
        <begin position="183"/>
        <end position="240"/>
    </location>
</feature>
<organism evidence="2 3">
    <name type="scientific">Periplaneta americana</name>
    <name type="common">American cockroach</name>
    <name type="synonym">Blatta americana</name>
    <dbReference type="NCBI Taxonomy" id="6978"/>
    <lineage>
        <taxon>Eukaryota</taxon>
        <taxon>Metazoa</taxon>
        <taxon>Ecdysozoa</taxon>
        <taxon>Arthropoda</taxon>
        <taxon>Hexapoda</taxon>
        <taxon>Insecta</taxon>
        <taxon>Pterygota</taxon>
        <taxon>Neoptera</taxon>
        <taxon>Polyneoptera</taxon>
        <taxon>Dictyoptera</taxon>
        <taxon>Blattodea</taxon>
        <taxon>Blattoidea</taxon>
        <taxon>Blattidae</taxon>
        <taxon>Blattinae</taxon>
        <taxon>Periplaneta</taxon>
    </lineage>
</organism>
<reference evidence="2 3" key="1">
    <citation type="journal article" date="2022" name="Allergy">
        <title>Genome assembly and annotation of Periplaneta americana reveal a comprehensive cockroach allergen profile.</title>
        <authorList>
            <person name="Wang L."/>
            <person name="Xiong Q."/>
            <person name="Saelim N."/>
            <person name="Wang L."/>
            <person name="Nong W."/>
            <person name="Wan A.T."/>
            <person name="Shi M."/>
            <person name="Liu X."/>
            <person name="Cao Q."/>
            <person name="Hui J.H.L."/>
            <person name="Sookrung N."/>
            <person name="Leung T.F."/>
            <person name="Tungtrongchitr A."/>
            <person name="Tsui S.K.W."/>
        </authorList>
    </citation>
    <scope>NUCLEOTIDE SEQUENCE [LARGE SCALE GENOMIC DNA]</scope>
    <source>
        <strain evidence="2">PWHHKU_190912</strain>
    </source>
</reference>
<protein>
    <submittedName>
        <fullName evidence="2">Uncharacterized protein</fullName>
    </submittedName>
</protein>
<sequence>MSRAVASWSKASCLGLALRKVRWFESSWGKKFSHEISTSVWDRCPPSIVMHLGSYDSIGRSIAADLAFRPWPSRSPDLTPCDFFRWEYMKYAVYVPYLSQDFEEVILRRFINILGYLASECDEGDNADEMSPGSSNESCSALAHIGLRENPGKNLNQIPYAHRPNHVTPLTTGPYSRQNPYTIPASANSPKAPLSVRGETLPRVGPSRVSLQKSSNIAELHSTEAGRESQQLREAAGRVI</sequence>
<dbReference type="Proteomes" id="UP001148838">
    <property type="component" value="Unassembled WGS sequence"/>
</dbReference>
<dbReference type="InterPro" id="IPR036397">
    <property type="entry name" value="RNaseH_sf"/>
</dbReference>